<evidence type="ECO:0000256" key="9">
    <source>
        <dbReference type="PIRNR" id="PIRNR006351"/>
    </source>
</evidence>
<dbReference type="GO" id="GO:0009401">
    <property type="term" value="P:phosphoenolpyruvate-dependent sugar phosphotransferase system"/>
    <property type="evidence" value="ECO:0007669"/>
    <property type="project" value="UniProtKB-KW"/>
</dbReference>
<evidence type="ECO:0000259" key="11">
    <source>
        <dbReference type="PROSITE" id="PS51105"/>
    </source>
</evidence>
<dbReference type="OrthoDB" id="1641940at2"/>
<dbReference type="Proteomes" id="UP000184080">
    <property type="component" value="Unassembled WGS sequence"/>
</dbReference>
<dbReference type="PROSITE" id="PS51105">
    <property type="entry name" value="PTS_EIIC_TYPE_3"/>
    <property type="match status" value="1"/>
</dbReference>
<dbReference type="PANTHER" id="PTHR33989:SF8">
    <property type="entry name" value="PERMEASE IIC COMPONENT"/>
    <property type="match status" value="1"/>
</dbReference>
<feature type="domain" description="PTS EIIC type-3" evidence="11">
    <location>
        <begin position="8"/>
        <end position="414"/>
    </location>
</feature>
<dbReference type="STRING" id="1121298.SAMN05444401_3750"/>
<keyword evidence="4 9" id="KW-0762">Sugar transport</keyword>
<name>A0A1M6LRA1_9CLOT</name>
<reference evidence="12 13" key="1">
    <citation type="submission" date="2016-11" db="EMBL/GenBank/DDBJ databases">
        <authorList>
            <person name="Jaros S."/>
            <person name="Januszkiewicz K."/>
            <person name="Wedrychowicz H."/>
        </authorList>
    </citation>
    <scope>NUCLEOTIDE SEQUENCE [LARGE SCALE GENOMIC DNA]</scope>
    <source>
        <strain evidence="12 13">DSM 21864</strain>
    </source>
</reference>
<dbReference type="GO" id="GO:0008982">
    <property type="term" value="F:protein-N(PI)-phosphohistidine-sugar phosphotransferase activity"/>
    <property type="evidence" value="ECO:0007669"/>
    <property type="project" value="UniProtKB-UniRule"/>
</dbReference>
<protein>
    <recommendedName>
        <fullName evidence="9">Permease IIC component</fullName>
    </recommendedName>
</protein>
<dbReference type="Pfam" id="PF02378">
    <property type="entry name" value="PTS_EIIC"/>
    <property type="match status" value="1"/>
</dbReference>
<dbReference type="InterPro" id="IPR003352">
    <property type="entry name" value="PTS_EIIC"/>
</dbReference>
<feature type="transmembrane region" description="Helical" evidence="10">
    <location>
        <begin position="394"/>
        <end position="417"/>
    </location>
</feature>
<evidence type="ECO:0000313" key="12">
    <source>
        <dbReference type="EMBL" id="SHJ73691.1"/>
    </source>
</evidence>
<feature type="transmembrane region" description="Helical" evidence="10">
    <location>
        <begin position="181"/>
        <end position="201"/>
    </location>
</feature>
<evidence type="ECO:0000256" key="4">
    <source>
        <dbReference type="ARBA" id="ARBA00022597"/>
    </source>
</evidence>
<gene>
    <name evidence="12" type="ORF">SAMN05444401_3750</name>
</gene>
<feature type="transmembrane region" description="Helical" evidence="10">
    <location>
        <begin position="73"/>
        <end position="94"/>
    </location>
</feature>
<dbReference type="GO" id="GO:0005886">
    <property type="term" value="C:plasma membrane"/>
    <property type="evidence" value="ECO:0007669"/>
    <property type="project" value="UniProtKB-SubCell"/>
</dbReference>
<evidence type="ECO:0000256" key="5">
    <source>
        <dbReference type="ARBA" id="ARBA00022683"/>
    </source>
</evidence>
<keyword evidence="6 10" id="KW-0812">Transmembrane</keyword>
<keyword evidence="8 9" id="KW-0472">Membrane</keyword>
<evidence type="ECO:0000256" key="8">
    <source>
        <dbReference type="ARBA" id="ARBA00023136"/>
    </source>
</evidence>
<dbReference type="PIRSF" id="PIRSF006351">
    <property type="entry name" value="PTS_EIIC-Cellobiose"/>
    <property type="match status" value="1"/>
</dbReference>
<evidence type="ECO:0000313" key="13">
    <source>
        <dbReference type="Proteomes" id="UP000184080"/>
    </source>
</evidence>
<dbReference type="EMBL" id="FQZO01000007">
    <property type="protein sequence ID" value="SHJ73691.1"/>
    <property type="molecule type" value="Genomic_DNA"/>
</dbReference>
<feature type="transmembrane region" description="Helical" evidence="10">
    <location>
        <begin position="136"/>
        <end position="160"/>
    </location>
</feature>
<accession>A0A1M6LRA1</accession>
<keyword evidence="3 9" id="KW-1003">Cell membrane</keyword>
<evidence type="ECO:0000256" key="1">
    <source>
        <dbReference type="ARBA" id="ARBA00004651"/>
    </source>
</evidence>
<keyword evidence="13" id="KW-1185">Reference proteome</keyword>
<feature type="transmembrane region" description="Helical" evidence="10">
    <location>
        <begin position="229"/>
        <end position="252"/>
    </location>
</feature>
<dbReference type="RefSeq" id="WP_073010328.1">
    <property type="nucleotide sequence ID" value="NZ_FQZO01000007.1"/>
</dbReference>
<evidence type="ECO:0000256" key="6">
    <source>
        <dbReference type="ARBA" id="ARBA00022692"/>
    </source>
</evidence>
<dbReference type="NCBIfam" id="TIGR00410">
    <property type="entry name" value="lacE"/>
    <property type="match status" value="1"/>
</dbReference>
<feature type="transmembrane region" description="Helical" evidence="10">
    <location>
        <begin position="106"/>
        <end position="124"/>
    </location>
</feature>
<organism evidence="12 13">
    <name type="scientific">Clostridium amylolyticum</name>
    <dbReference type="NCBI Taxonomy" id="1121298"/>
    <lineage>
        <taxon>Bacteria</taxon>
        <taxon>Bacillati</taxon>
        <taxon>Bacillota</taxon>
        <taxon>Clostridia</taxon>
        <taxon>Eubacteriales</taxon>
        <taxon>Clostridiaceae</taxon>
        <taxon>Clostridium</taxon>
    </lineage>
</organism>
<feature type="transmembrane region" description="Helical" evidence="10">
    <location>
        <begin position="289"/>
        <end position="309"/>
    </location>
</feature>
<evidence type="ECO:0000256" key="10">
    <source>
        <dbReference type="SAM" id="Phobius"/>
    </source>
</evidence>
<evidence type="ECO:0000256" key="2">
    <source>
        <dbReference type="ARBA" id="ARBA00022448"/>
    </source>
</evidence>
<dbReference type="InterPro" id="IPR004796">
    <property type="entry name" value="PTS_IIC_cello"/>
</dbReference>
<dbReference type="InterPro" id="IPR004501">
    <property type="entry name" value="PTS_EIIC_3"/>
</dbReference>
<dbReference type="GO" id="GO:1901264">
    <property type="term" value="P:carbohydrate derivative transport"/>
    <property type="evidence" value="ECO:0007669"/>
    <property type="project" value="TreeGrafter"/>
</dbReference>
<evidence type="ECO:0000256" key="7">
    <source>
        <dbReference type="ARBA" id="ARBA00022989"/>
    </source>
</evidence>
<proteinExistence type="predicted"/>
<comment type="function">
    <text evidence="9">The phosphoenolpyruvate-dependent sugar phosphotransferase system (PTS), a major carbohydrate active -transport system, catalyzes the phosphorylation of incoming sugar substrates concomitant with their translocation across the cell membrane.</text>
</comment>
<comment type="subcellular location">
    <subcellularLocation>
        <location evidence="1">Cell membrane</location>
        <topology evidence="1">Multi-pass membrane protein</topology>
    </subcellularLocation>
</comment>
<keyword evidence="2 9" id="KW-0813">Transport</keyword>
<dbReference type="InterPro" id="IPR051088">
    <property type="entry name" value="PTS_Sugar-EIIC/EIIB"/>
</dbReference>
<sequence length="427" mass="46431">MNKFMNKIEELFLPLANKLASNRYLTAIREGFISILPIMIAGSFFVLINNVFIGENGFTNKLFGRPFTGVTQLGGAIIPATMSIMAILLTFTTAKALSEHYNDDTSIVPSIAVVVLFILMPITFDGKMGIEYINTYYTGAAAMFMAFIAAIATVEIIRGLSKIDILIIKMPDSVPPSIARSFNKLIPVIITLLVFGILRIITNSFGMPLNDLIFKSIQTPFTNIVNSTLGLGVIYFLYMLLWGLGIHTAFIFNPILEPIYLASLTENASAMSAGQALPAIMTKPFLDSVAFMGGAGNMIALIIAIFIVSRREDYRKIGKIGFVPALFNISEPIMFGLPVVMNPILIIPMILSTFTGLIIGSVATSLGVMAHTYVLIPWTTPPILSAFFATGGHIMSAVTAVVILVISVLIYMPFVAITNKQRMVAND</sequence>
<evidence type="ECO:0000256" key="3">
    <source>
        <dbReference type="ARBA" id="ARBA00022475"/>
    </source>
</evidence>
<dbReference type="AlphaFoldDB" id="A0A1M6LRA1"/>
<feature type="transmembrane region" description="Helical" evidence="10">
    <location>
        <begin position="344"/>
        <end position="374"/>
    </location>
</feature>
<feature type="transmembrane region" description="Helical" evidence="10">
    <location>
        <begin position="32"/>
        <end position="53"/>
    </location>
</feature>
<keyword evidence="7 10" id="KW-1133">Transmembrane helix</keyword>
<keyword evidence="5" id="KW-0598">Phosphotransferase system</keyword>
<dbReference type="PANTHER" id="PTHR33989">
    <property type="match status" value="1"/>
</dbReference>